<sequence>MIKNEIFSPSAQPRVPKTGNQIQTPKETTSLRLPQQKRPRASAGKVRTGCITCKRRHVKCDEAKPQCNNCLKSRGHCEGYADGGNKNSKSSGPTQIVWKSTQIVPAAGRTVPLYIQPDSDYFQKDVDMRYFDEFIIMTQAPWATAATNGDLWTLSMPQIAHGTPTLRYAAMAIGALSKWISQTKVGQLRDVTAPTIPSTEADTHYFNAVAYYCRALKVQNQQASLQDAVFLSVLLLFFEVLRGNRKAALDHINHGLTLLLILTTDDDAQNHVAKFAPNPVPVISSVADVFTYLAPQARLIVRGRFGQSPPALPNFLKGLKRKKQTMESFMVLLSQISKSPPILDRIPVSFTSLDEFEQLWISFQREQTAIGLITEELIHESKALGLTAEDFPDTFHLKIIGDSRMKEFCEGSREVLEAFDRAFTPLFNEIMMSDPDSTAYLRAIHLRLQHLGMYIFTNPPIFLDMELLQAQTPSFREYLSLAEVLLRTAKRQSKNPAHHLSLQCVLAIHLMTVSLHCRDPLVREQAMWMLRDYPGQDGLFNTHAMYAIAVKNRTVEGINASEGTPEEQLRRLWRREFIFEDGGDRVVFRYMDKDEVAQTWHLVEEVADVQSDIENMEWTRRVPSASVVPLIIDLYST</sequence>
<dbReference type="GO" id="GO:0000981">
    <property type="term" value="F:DNA-binding transcription factor activity, RNA polymerase II-specific"/>
    <property type="evidence" value="ECO:0007669"/>
    <property type="project" value="InterPro"/>
</dbReference>
<dbReference type="CDD" id="cd00067">
    <property type="entry name" value="GAL4"/>
    <property type="match status" value="1"/>
</dbReference>
<organism evidence="9 10">
    <name type="scientific">Talaromyces pinophilus</name>
    <name type="common">Penicillium pinophilum</name>
    <dbReference type="NCBI Taxonomy" id="128442"/>
    <lineage>
        <taxon>Eukaryota</taxon>
        <taxon>Fungi</taxon>
        <taxon>Dikarya</taxon>
        <taxon>Ascomycota</taxon>
        <taxon>Pezizomycotina</taxon>
        <taxon>Eurotiomycetes</taxon>
        <taxon>Eurotiomycetidae</taxon>
        <taxon>Eurotiales</taxon>
        <taxon>Trichocomaceae</taxon>
        <taxon>Talaromyces</taxon>
        <taxon>Talaromyces sect. Talaromyces</taxon>
    </lineage>
</organism>
<reference evidence="10" key="1">
    <citation type="journal article" date="2015" name="Genome Announc.">
        <title>Draft genome sequence of Talaromyces cellulolyticus strain Y-94, a source of lignocellulosic biomass-degrading enzymes.</title>
        <authorList>
            <person name="Fujii T."/>
            <person name="Koike H."/>
            <person name="Sawayama S."/>
            <person name="Yano S."/>
            <person name="Inoue H."/>
        </authorList>
    </citation>
    <scope>NUCLEOTIDE SEQUENCE [LARGE SCALE GENOMIC DNA]</scope>
    <source>
        <strain evidence="10">Y-94</strain>
    </source>
</reference>
<proteinExistence type="predicted"/>
<dbReference type="SMART" id="SM00066">
    <property type="entry name" value="GAL4"/>
    <property type="match status" value="1"/>
</dbReference>
<keyword evidence="10" id="KW-1185">Reference proteome</keyword>
<dbReference type="Gene3D" id="4.10.240.10">
    <property type="entry name" value="Zn(2)-C6 fungal-type DNA-binding domain"/>
    <property type="match status" value="1"/>
</dbReference>
<dbReference type="PANTHER" id="PTHR36206">
    <property type="entry name" value="ASPERCRYPTIN BIOSYNTHESIS CLUSTER-SPECIFIC TRANSCRIPTION REGULATOR ATNN-RELATED"/>
    <property type="match status" value="1"/>
</dbReference>
<dbReference type="InterPro" id="IPR036864">
    <property type="entry name" value="Zn2-C6_fun-type_DNA-bd_sf"/>
</dbReference>
<keyword evidence="6" id="KW-0539">Nucleus</keyword>
<keyword evidence="2" id="KW-0862">Zinc</keyword>
<comment type="caution">
    <text evidence="9">The sequence shown here is derived from an EMBL/GenBank/DDBJ whole genome shotgun (WGS) entry which is preliminary data.</text>
</comment>
<keyword evidence="5" id="KW-0804">Transcription</keyword>
<evidence type="ECO:0000256" key="5">
    <source>
        <dbReference type="ARBA" id="ARBA00023163"/>
    </source>
</evidence>
<dbReference type="PANTHER" id="PTHR36206:SF12">
    <property type="entry name" value="ASPERCRYPTIN BIOSYNTHESIS CLUSTER-SPECIFIC TRANSCRIPTION REGULATOR ATNN-RELATED"/>
    <property type="match status" value="1"/>
</dbReference>
<evidence type="ECO:0000256" key="2">
    <source>
        <dbReference type="ARBA" id="ARBA00022833"/>
    </source>
</evidence>
<gene>
    <name evidence="9" type="ORF">TCE0_034r10091</name>
</gene>
<keyword evidence="1" id="KW-0479">Metal-binding</keyword>
<dbReference type="SUPFAM" id="SSF57701">
    <property type="entry name" value="Zn2/Cys6 DNA-binding domain"/>
    <property type="match status" value="1"/>
</dbReference>
<evidence type="ECO:0000256" key="1">
    <source>
        <dbReference type="ARBA" id="ARBA00022723"/>
    </source>
</evidence>
<dbReference type="Pfam" id="PF00172">
    <property type="entry name" value="Zn_clus"/>
    <property type="match status" value="1"/>
</dbReference>
<evidence type="ECO:0000256" key="4">
    <source>
        <dbReference type="ARBA" id="ARBA00023125"/>
    </source>
</evidence>
<feature type="region of interest" description="Disordered" evidence="7">
    <location>
        <begin position="1"/>
        <end position="22"/>
    </location>
</feature>
<evidence type="ECO:0000313" key="10">
    <source>
        <dbReference type="Proteomes" id="UP000053095"/>
    </source>
</evidence>
<name>A0A6V8HEL3_TALPI</name>
<dbReference type="InterPro" id="IPR001138">
    <property type="entry name" value="Zn2Cys6_DnaBD"/>
</dbReference>
<evidence type="ECO:0000256" key="7">
    <source>
        <dbReference type="SAM" id="MobiDB-lite"/>
    </source>
</evidence>
<keyword evidence="4" id="KW-0238">DNA-binding</keyword>
<dbReference type="GO" id="GO:0003677">
    <property type="term" value="F:DNA binding"/>
    <property type="evidence" value="ECO:0007669"/>
    <property type="project" value="UniProtKB-KW"/>
</dbReference>
<evidence type="ECO:0000313" key="9">
    <source>
        <dbReference type="EMBL" id="GAM38945.1"/>
    </source>
</evidence>
<dbReference type="InterPro" id="IPR052360">
    <property type="entry name" value="Transcr_Regulatory_Proteins"/>
</dbReference>
<dbReference type="PROSITE" id="PS50048">
    <property type="entry name" value="ZN2_CY6_FUNGAL_2"/>
    <property type="match status" value="1"/>
</dbReference>
<dbReference type="GO" id="GO:0008270">
    <property type="term" value="F:zinc ion binding"/>
    <property type="evidence" value="ECO:0007669"/>
    <property type="project" value="InterPro"/>
</dbReference>
<protein>
    <recommendedName>
        <fullName evidence="8">Zn(2)-C6 fungal-type domain-containing protein</fullName>
    </recommendedName>
</protein>
<evidence type="ECO:0000256" key="6">
    <source>
        <dbReference type="ARBA" id="ARBA00023242"/>
    </source>
</evidence>
<dbReference type="EMBL" id="DF933830">
    <property type="protein sequence ID" value="GAM38945.1"/>
    <property type="molecule type" value="Genomic_DNA"/>
</dbReference>
<keyword evidence="3" id="KW-0805">Transcription regulation</keyword>
<feature type="domain" description="Zn(2)-C6 fungal-type" evidence="8">
    <location>
        <begin position="49"/>
        <end position="77"/>
    </location>
</feature>
<evidence type="ECO:0000259" key="8">
    <source>
        <dbReference type="PROSITE" id="PS50048"/>
    </source>
</evidence>
<dbReference type="PROSITE" id="PS00463">
    <property type="entry name" value="ZN2_CY6_FUNGAL_1"/>
    <property type="match status" value="1"/>
</dbReference>
<evidence type="ECO:0000256" key="3">
    <source>
        <dbReference type="ARBA" id="ARBA00023015"/>
    </source>
</evidence>
<dbReference type="AlphaFoldDB" id="A0A6V8HEL3"/>
<dbReference type="Proteomes" id="UP000053095">
    <property type="component" value="Unassembled WGS sequence"/>
</dbReference>
<accession>A0A6V8HEL3</accession>